<protein>
    <submittedName>
        <fullName evidence="2">Uncharacterized protein</fullName>
    </submittedName>
</protein>
<gene>
    <name evidence="2" type="ORF">L9F63_011210</name>
</gene>
<dbReference type="Proteomes" id="UP001233999">
    <property type="component" value="Unassembled WGS sequence"/>
</dbReference>
<proteinExistence type="predicted"/>
<feature type="compositionally biased region" description="Acidic residues" evidence="1">
    <location>
        <begin position="80"/>
        <end position="93"/>
    </location>
</feature>
<feature type="non-terminal residue" evidence="2">
    <location>
        <position position="1"/>
    </location>
</feature>
<dbReference type="EMBL" id="JASPKZ010001576">
    <property type="protein sequence ID" value="KAJ9597923.1"/>
    <property type="molecule type" value="Genomic_DNA"/>
</dbReference>
<evidence type="ECO:0000313" key="3">
    <source>
        <dbReference type="Proteomes" id="UP001233999"/>
    </source>
</evidence>
<evidence type="ECO:0000256" key="1">
    <source>
        <dbReference type="SAM" id="MobiDB-lite"/>
    </source>
</evidence>
<comment type="caution">
    <text evidence="2">The sequence shown here is derived from an EMBL/GenBank/DDBJ whole genome shotgun (WGS) entry which is preliminary data.</text>
</comment>
<evidence type="ECO:0000313" key="2">
    <source>
        <dbReference type="EMBL" id="KAJ9597923.1"/>
    </source>
</evidence>
<reference evidence="2" key="2">
    <citation type="submission" date="2023-05" db="EMBL/GenBank/DDBJ databases">
        <authorList>
            <person name="Fouks B."/>
        </authorList>
    </citation>
    <scope>NUCLEOTIDE SEQUENCE</scope>
    <source>
        <strain evidence="2">Stay&amp;Tobe</strain>
        <tissue evidence="2">Testes</tissue>
    </source>
</reference>
<accession>A0AAD8AHK4</accession>
<dbReference type="AlphaFoldDB" id="A0AAD8AHK4"/>
<keyword evidence="3" id="KW-1185">Reference proteome</keyword>
<feature type="region of interest" description="Disordered" evidence="1">
    <location>
        <begin position="72"/>
        <end position="96"/>
    </location>
</feature>
<name>A0AAD8AHK4_DIPPU</name>
<reference evidence="2" key="1">
    <citation type="journal article" date="2023" name="IScience">
        <title>Live-bearing cockroach genome reveals convergent evolutionary mechanisms linked to viviparity in insects and beyond.</title>
        <authorList>
            <person name="Fouks B."/>
            <person name="Harrison M.C."/>
            <person name="Mikhailova A.A."/>
            <person name="Marchal E."/>
            <person name="English S."/>
            <person name="Carruthers M."/>
            <person name="Jennings E.C."/>
            <person name="Chiamaka E.L."/>
            <person name="Frigard R.A."/>
            <person name="Pippel M."/>
            <person name="Attardo G.M."/>
            <person name="Benoit J.B."/>
            <person name="Bornberg-Bauer E."/>
            <person name="Tobe S.S."/>
        </authorList>
    </citation>
    <scope>NUCLEOTIDE SEQUENCE</scope>
    <source>
        <strain evidence="2">Stay&amp;Tobe</strain>
    </source>
</reference>
<organism evidence="2 3">
    <name type="scientific">Diploptera punctata</name>
    <name type="common">Pacific beetle cockroach</name>
    <dbReference type="NCBI Taxonomy" id="6984"/>
    <lineage>
        <taxon>Eukaryota</taxon>
        <taxon>Metazoa</taxon>
        <taxon>Ecdysozoa</taxon>
        <taxon>Arthropoda</taxon>
        <taxon>Hexapoda</taxon>
        <taxon>Insecta</taxon>
        <taxon>Pterygota</taxon>
        <taxon>Neoptera</taxon>
        <taxon>Polyneoptera</taxon>
        <taxon>Dictyoptera</taxon>
        <taxon>Blattodea</taxon>
        <taxon>Blaberoidea</taxon>
        <taxon>Blaberidae</taxon>
        <taxon>Diplopterinae</taxon>
        <taxon>Diploptera</taxon>
    </lineage>
</organism>
<sequence length="179" mass="19603">MWTSENVGRRTFGNVLEEANSSGCYSMGCCKTINSCSIPPFGRKPITLNDLLDILDTCDDKIPEFGVDVTLMPPLNANDDLTDEDSGPEDDPNIDNLPASQLNSCVEVSQDITNLTSSVSITLESESGSRTVSESSRALKRRCVASTSGAHKRANRTWKNNDLPVVQTEWPLMYDVPEN</sequence>